<evidence type="ECO:0000256" key="5">
    <source>
        <dbReference type="SAM" id="Phobius"/>
    </source>
</evidence>
<dbReference type="PANTHER" id="PTHR12692">
    <property type="entry name" value="DOLICHYL-DIPHOSPHOOLIGOSACCHARIDE--PROTEIN GLYCOSYLTRANSFERASE-RELATED"/>
    <property type="match status" value="1"/>
</dbReference>
<evidence type="ECO:0000256" key="4">
    <source>
        <dbReference type="ARBA" id="ARBA00023136"/>
    </source>
</evidence>
<sequence>MSIIALGIILSPFLVKKIVSGNTLLHNKNIWMAGSLFVYFFSVSGTMYNIINKIPIAMVDRDDPGKLVFFYEGSGMQLGAEGFTVGFLDTIFGLFLAFMTHVLVHVKNRNVQRSLCKSGAAVSEVSETDHMLKSYKSWLK</sequence>
<feature type="transmembrane region" description="Helical" evidence="5">
    <location>
        <begin position="30"/>
        <end position="51"/>
    </location>
</feature>
<proteinExistence type="predicted"/>
<dbReference type="AlphaFoldDB" id="A0AAE1R4A9"/>
<dbReference type="GO" id="GO:0008250">
    <property type="term" value="C:oligosaccharyltransferase complex"/>
    <property type="evidence" value="ECO:0007669"/>
    <property type="project" value="TreeGrafter"/>
</dbReference>
<evidence type="ECO:0000313" key="7">
    <source>
        <dbReference type="Proteomes" id="UP001291623"/>
    </source>
</evidence>
<reference evidence="6" key="1">
    <citation type="submission" date="2023-12" db="EMBL/GenBank/DDBJ databases">
        <title>Genome assembly of Anisodus tanguticus.</title>
        <authorList>
            <person name="Wang Y.-J."/>
        </authorList>
    </citation>
    <scope>NUCLEOTIDE SEQUENCE</scope>
    <source>
        <strain evidence="6">KB-2021</strain>
        <tissue evidence="6">Leaf</tissue>
    </source>
</reference>
<comment type="subcellular location">
    <subcellularLocation>
        <location evidence="1">Membrane</location>
        <topology evidence="1">Multi-pass membrane protein</topology>
    </subcellularLocation>
</comment>
<evidence type="ECO:0000256" key="1">
    <source>
        <dbReference type="ARBA" id="ARBA00004141"/>
    </source>
</evidence>
<comment type="caution">
    <text evidence="6">The sequence shown here is derived from an EMBL/GenBank/DDBJ whole genome shotgun (WGS) entry which is preliminary data.</text>
</comment>
<protein>
    <submittedName>
        <fullName evidence="6">Uncharacterized protein</fullName>
    </submittedName>
</protein>
<keyword evidence="2 5" id="KW-0812">Transmembrane</keyword>
<dbReference type="InterPro" id="IPR021149">
    <property type="entry name" value="OligosaccharylTrfase_OST3/OST6"/>
</dbReference>
<evidence type="ECO:0000256" key="2">
    <source>
        <dbReference type="ARBA" id="ARBA00022692"/>
    </source>
</evidence>
<gene>
    <name evidence="6" type="ORF">RND71_034819</name>
</gene>
<dbReference type="Proteomes" id="UP001291623">
    <property type="component" value="Unassembled WGS sequence"/>
</dbReference>
<dbReference type="Pfam" id="PF04756">
    <property type="entry name" value="OST3_OST6"/>
    <property type="match status" value="1"/>
</dbReference>
<dbReference type="EMBL" id="JAVYJV010000019">
    <property type="protein sequence ID" value="KAK4344643.1"/>
    <property type="molecule type" value="Genomic_DNA"/>
</dbReference>
<dbReference type="PANTHER" id="PTHR12692:SF6">
    <property type="entry name" value="DOLICHYL-DIPHOSPHOOLIGOSACCHARIDE--PROTEIN GLYCOSYLTRANSFERASE SUBUNIT 3B-RELATED"/>
    <property type="match status" value="1"/>
</dbReference>
<evidence type="ECO:0000313" key="6">
    <source>
        <dbReference type="EMBL" id="KAK4344643.1"/>
    </source>
</evidence>
<feature type="transmembrane region" description="Helical" evidence="5">
    <location>
        <begin position="83"/>
        <end position="104"/>
    </location>
</feature>
<dbReference type="GO" id="GO:0018279">
    <property type="term" value="P:protein N-linked glycosylation via asparagine"/>
    <property type="evidence" value="ECO:0007669"/>
    <property type="project" value="TreeGrafter"/>
</dbReference>
<keyword evidence="4 5" id="KW-0472">Membrane</keyword>
<name>A0AAE1R4A9_9SOLA</name>
<keyword evidence="7" id="KW-1185">Reference proteome</keyword>
<organism evidence="6 7">
    <name type="scientific">Anisodus tanguticus</name>
    <dbReference type="NCBI Taxonomy" id="243964"/>
    <lineage>
        <taxon>Eukaryota</taxon>
        <taxon>Viridiplantae</taxon>
        <taxon>Streptophyta</taxon>
        <taxon>Embryophyta</taxon>
        <taxon>Tracheophyta</taxon>
        <taxon>Spermatophyta</taxon>
        <taxon>Magnoliopsida</taxon>
        <taxon>eudicotyledons</taxon>
        <taxon>Gunneridae</taxon>
        <taxon>Pentapetalae</taxon>
        <taxon>asterids</taxon>
        <taxon>lamiids</taxon>
        <taxon>Solanales</taxon>
        <taxon>Solanaceae</taxon>
        <taxon>Solanoideae</taxon>
        <taxon>Hyoscyameae</taxon>
        <taxon>Anisodus</taxon>
    </lineage>
</organism>
<accession>A0AAE1R4A9</accession>
<evidence type="ECO:0000256" key="3">
    <source>
        <dbReference type="ARBA" id="ARBA00022989"/>
    </source>
</evidence>
<keyword evidence="3 5" id="KW-1133">Transmembrane helix</keyword>